<organism evidence="1 2">
    <name type="scientific">Rhodopirellula islandica</name>
    <dbReference type="NCBI Taxonomy" id="595434"/>
    <lineage>
        <taxon>Bacteria</taxon>
        <taxon>Pseudomonadati</taxon>
        <taxon>Planctomycetota</taxon>
        <taxon>Planctomycetia</taxon>
        <taxon>Pirellulales</taxon>
        <taxon>Pirellulaceae</taxon>
        <taxon>Rhodopirellula</taxon>
    </lineage>
</organism>
<evidence type="ECO:0000313" key="1">
    <source>
        <dbReference type="EMBL" id="KLU04980.1"/>
    </source>
</evidence>
<comment type="caution">
    <text evidence="1">The sequence shown here is derived from an EMBL/GenBank/DDBJ whole genome shotgun (WGS) entry which is preliminary data.</text>
</comment>
<proteinExistence type="predicted"/>
<dbReference type="AlphaFoldDB" id="A0A0J1BEM3"/>
<name>A0A0J1BEM3_RHOIS</name>
<keyword evidence="2" id="KW-1185">Reference proteome</keyword>
<protein>
    <submittedName>
        <fullName evidence="1">Uncharacterized protein</fullName>
    </submittedName>
</protein>
<dbReference type="InterPro" id="IPR021831">
    <property type="entry name" value="ParD-like"/>
</dbReference>
<dbReference type="PATRIC" id="fig|595434.4.peg.2833"/>
<dbReference type="Proteomes" id="UP000036367">
    <property type="component" value="Unassembled WGS sequence"/>
</dbReference>
<dbReference type="STRING" id="595434.RISK_002973"/>
<dbReference type="OrthoDB" id="5422561at2"/>
<gene>
    <name evidence="1" type="ORF">RISK_002973</name>
</gene>
<evidence type="ECO:0000313" key="2">
    <source>
        <dbReference type="Proteomes" id="UP000036367"/>
    </source>
</evidence>
<sequence>MKLSDELVDDARTVVPFSQRSIAGQIEFWAGLGKSIEPLLRGDRSMLLQRSGSERSLSQAIADVDTAKGRKQVDAYLEKRPYPHYKPVHGNQELLRRVEADGTETIGRFVERQFVEVENEH</sequence>
<accession>A0A0J1BEM3</accession>
<reference evidence="1" key="1">
    <citation type="submission" date="2015-05" db="EMBL/GenBank/DDBJ databases">
        <title>Permanent draft genome of Rhodopirellula islandicus K833.</title>
        <authorList>
            <person name="Kizina J."/>
            <person name="Richter M."/>
            <person name="Glockner F.O."/>
            <person name="Harder J."/>
        </authorList>
    </citation>
    <scope>NUCLEOTIDE SEQUENCE [LARGE SCALE GENOMIC DNA]</scope>
    <source>
        <strain evidence="1">K833</strain>
    </source>
</reference>
<dbReference type="EMBL" id="LECT01000024">
    <property type="protein sequence ID" value="KLU04980.1"/>
    <property type="molecule type" value="Genomic_DNA"/>
</dbReference>
<dbReference type="Pfam" id="PF11903">
    <property type="entry name" value="ParD_like"/>
    <property type="match status" value="1"/>
</dbReference>